<dbReference type="AlphaFoldDB" id="A0A182Q0Q0"/>
<evidence type="ECO:0000313" key="3">
    <source>
        <dbReference type="Proteomes" id="UP000075886"/>
    </source>
</evidence>
<name>A0A182Q0Q0_9DIPT</name>
<dbReference type="VEuPathDB" id="VectorBase:AFAF000744"/>
<dbReference type="EnsemblMetazoa" id="AFAF000744-RA">
    <property type="protein sequence ID" value="AFAF000744-PA"/>
    <property type="gene ID" value="AFAF000744"/>
</dbReference>
<keyword evidence="1" id="KW-0732">Signal</keyword>
<dbReference type="EMBL" id="AXCN02001651">
    <property type="status" value="NOT_ANNOTATED_CDS"/>
    <property type="molecule type" value="Genomic_DNA"/>
</dbReference>
<reference evidence="2" key="2">
    <citation type="submission" date="2020-05" db="UniProtKB">
        <authorList>
            <consortium name="EnsemblMetazoa"/>
        </authorList>
    </citation>
    <scope>IDENTIFICATION</scope>
    <source>
        <strain evidence="2">FAR1</strain>
    </source>
</reference>
<accession>A0A182Q0Q0</accession>
<feature type="signal peptide" evidence="1">
    <location>
        <begin position="1"/>
        <end position="18"/>
    </location>
</feature>
<keyword evidence="3" id="KW-1185">Reference proteome</keyword>
<evidence type="ECO:0000256" key="1">
    <source>
        <dbReference type="SAM" id="SignalP"/>
    </source>
</evidence>
<reference evidence="3" key="1">
    <citation type="submission" date="2014-01" db="EMBL/GenBank/DDBJ databases">
        <title>The Genome Sequence of Anopheles farauti FAR1 (V2).</title>
        <authorList>
            <consortium name="The Broad Institute Genomics Platform"/>
            <person name="Neafsey D.E."/>
            <person name="Besansky N."/>
            <person name="Howell P."/>
            <person name="Walton C."/>
            <person name="Young S.K."/>
            <person name="Zeng Q."/>
            <person name="Gargeya S."/>
            <person name="Fitzgerald M."/>
            <person name="Haas B."/>
            <person name="Abouelleil A."/>
            <person name="Allen A.W."/>
            <person name="Alvarado L."/>
            <person name="Arachchi H.M."/>
            <person name="Berlin A.M."/>
            <person name="Chapman S.B."/>
            <person name="Gainer-Dewar J."/>
            <person name="Goldberg J."/>
            <person name="Griggs A."/>
            <person name="Gujja S."/>
            <person name="Hansen M."/>
            <person name="Howarth C."/>
            <person name="Imamovic A."/>
            <person name="Ireland A."/>
            <person name="Larimer J."/>
            <person name="McCowan C."/>
            <person name="Murphy C."/>
            <person name="Pearson M."/>
            <person name="Poon T.W."/>
            <person name="Priest M."/>
            <person name="Roberts A."/>
            <person name="Saif S."/>
            <person name="Shea T."/>
            <person name="Sisk P."/>
            <person name="Sykes S."/>
            <person name="Wortman J."/>
            <person name="Nusbaum C."/>
            <person name="Birren B."/>
        </authorList>
    </citation>
    <scope>NUCLEOTIDE SEQUENCE [LARGE SCALE GENOMIC DNA]</scope>
    <source>
        <strain evidence="3">FAR1</strain>
    </source>
</reference>
<organism evidence="2 3">
    <name type="scientific">Anopheles farauti</name>
    <dbReference type="NCBI Taxonomy" id="69004"/>
    <lineage>
        <taxon>Eukaryota</taxon>
        <taxon>Metazoa</taxon>
        <taxon>Ecdysozoa</taxon>
        <taxon>Arthropoda</taxon>
        <taxon>Hexapoda</taxon>
        <taxon>Insecta</taxon>
        <taxon>Pterygota</taxon>
        <taxon>Neoptera</taxon>
        <taxon>Endopterygota</taxon>
        <taxon>Diptera</taxon>
        <taxon>Nematocera</taxon>
        <taxon>Culicoidea</taxon>
        <taxon>Culicidae</taxon>
        <taxon>Anophelinae</taxon>
        <taxon>Anopheles</taxon>
    </lineage>
</organism>
<evidence type="ECO:0000313" key="2">
    <source>
        <dbReference type="EnsemblMetazoa" id="AFAF000744-PA"/>
    </source>
</evidence>
<protein>
    <submittedName>
        <fullName evidence="2">Uncharacterized protein</fullName>
    </submittedName>
</protein>
<proteinExistence type="predicted"/>
<sequence length="106" mass="11787">MKTIALLLLVAFATVCLAEERLVEAEHKLAAIPSAPLAVNFEKLQADGALTKERLEQFRVAVEALKSKIEATRMNTAHKDAIKKEALVRLADRIAKLRQQVPKKED</sequence>
<feature type="chain" id="PRO_5008132057" evidence="1">
    <location>
        <begin position="19"/>
        <end position="106"/>
    </location>
</feature>
<dbReference type="Proteomes" id="UP000075886">
    <property type="component" value="Unassembled WGS sequence"/>
</dbReference>